<sequence length="105" mass="11052">MRSALAAADPVVVGLVEEAGRSIGTALANITNITDPEVIVAGGEAVSLGDHFLRPLRHALAEGAFRSPPPLLLDWKDNSWARGAAALVTQRMFDFELSGGVTSRN</sequence>
<dbReference type="InterPro" id="IPR000600">
    <property type="entry name" value="ROK"/>
</dbReference>
<accession>A0A7W6GAT0</accession>
<dbReference type="Gene3D" id="3.30.420.40">
    <property type="match status" value="1"/>
</dbReference>
<evidence type="ECO:0000313" key="1">
    <source>
        <dbReference type="EMBL" id="MBB3962936.1"/>
    </source>
</evidence>
<dbReference type="Pfam" id="PF00480">
    <property type="entry name" value="ROK"/>
    <property type="match status" value="1"/>
</dbReference>
<dbReference type="InterPro" id="IPR043129">
    <property type="entry name" value="ATPase_NBD"/>
</dbReference>
<keyword evidence="2" id="KW-1185">Reference proteome</keyword>
<evidence type="ECO:0000313" key="2">
    <source>
        <dbReference type="Proteomes" id="UP000582090"/>
    </source>
</evidence>
<name>A0A7W6GAT0_9HYPH</name>
<dbReference type="AlphaFoldDB" id="A0A7W6GAT0"/>
<proteinExistence type="predicted"/>
<comment type="caution">
    <text evidence="1">The sequence shown here is derived from an EMBL/GenBank/DDBJ whole genome shotgun (WGS) entry which is preliminary data.</text>
</comment>
<gene>
    <name evidence="1" type="ORF">GGQ67_000554</name>
</gene>
<dbReference type="Proteomes" id="UP000582090">
    <property type="component" value="Unassembled WGS sequence"/>
</dbReference>
<reference evidence="1 2" key="1">
    <citation type="submission" date="2020-08" db="EMBL/GenBank/DDBJ databases">
        <title>Genomic Encyclopedia of Type Strains, Phase IV (KMG-IV): sequencing the most valuable type-strain genomes for metagenomic binning, comparative biology and taxonomic classification.</title>
        <authorList>
            <person name="Goeker M."/>
        </authorList>
    </citation>
    <scope>NUCLEOTIDE SEQUENCE [LARGE SCALE GENOMIC DNA]</scope>
    <source>
        <strain evidence="1 2">DSM 26575</strain>
    </source>
</reference>
<protein>
    <submittedName>
        <fullName evidence="1">Putative NBD/HSP70 family sugar kinase</fullName>
    </submittedName>
</protein>
<dbReference type="EMBL" id="JACIDW010000001">
    <property type="protein sequence ID" value="MBB3962936.1"/>
    <property type="molecule type" value="Genomic_DNA"/>
</dbReference>
<organism evidence="1 2">
    <name type="scientific">Rhizobium metallidurans</name>
    <dbReference type="NCBI Taxonomy" id="1265931"/>
    <lineage>
        <taxon>Bacteria</taxon>
        <taxon>Pseudomonadati</taxon>
        <taxon>Pseudomonadota</taxon>
        <taxon>Alphaproteobacteria</taxon>
        <taxon>Hyphomicrobiales</taxon>
        <taxon>Rhizobiaceae</taxon>
        <taxon>Rhizobium/Agrobacterium group</taxon>
        <taxon>Rhizobium</taxon>
    </lineage>
</organism>
<keyword evidence="1" id="KW-0808">Transferase</keyword>
<keyword evidence="1" id="KW-0418">Kinase</keyword>
<dbReference type="GO" id="GO:0016301">
    <property type="term" value="F:kinase activity"/>
    <property type="evidence" value="ECO:0007669"/>
    <property type="project" value="UniProtKB-KW"/>
</dbReference>
<dbReference type="SUPFAM" id="SSF53067">
    <property type="entry name" value="Actin-like ATPase domain"/>
    <property type="match status" value="1"/>
</dbReference>